<feature type="domain" description="HTH iclR-type" evidence="4">
    <location>
        <begin position="5"/>
        <end position="66"/>
    </location>
</feature>
<sequence>MARLTPALMRALDIMELFVERGARFNAAQITEATGLPRTTVHELLTTLVHRGYLNRDEVGNFELGVRTAQLGNAYAARFDLLAAATEVARDVGQATGHTCSVALREGAEVFYLAKVEGNEALSLISSVGKRAPASCTGLGKALLSELDPLELDRLYPTGQLPALSAHSITDLGELKKALAEARARGYAVEREESGPGVACAASVIRDAAGTAVAALSVSVPLARWDQFPEQHWADIALEGAGRLSVQLGALPRR</sequence>
<evidence type="ECO:0000259" key="4">
    <source>
        <dbReference type="PROSITE" id="PS51077"/>
    </source>
</evidence>
<dbReference type="RefSeq" id="WP_345580905.1">
    <property type="nucleotide sequence ID" value="NZ_BAABLV010000020.1"/>
</dbReference>
<organism evidence="6 7">
    <name type="scientific">Tessaracoccus lubricantis</name>
    <dbReference type="NCBI Taxonomy" id="545543"/>
    <lineage>
        <taxon>Bacteria</taxon>
        <taxon>Bacillati</taxon>
        <taxon>Actinomycetota</taxon>
        <taxon>Actinomycetes</taxon>
        <taxon>Propionibacteriales</taxon>
        <taxon>Propionibacteriaceae</taxon>
        <taxon>Tessaracoccus</taxon>
    </lineage>
</organism>
<dbReference type="PANTHER" id="PTHR30136:SF2">
    <property type="entry name" value="TRANSCRIPTIONAL REGULATOR ICLR"/>
    <property type="match status" value="1"/>
</dbReference>
<evidence type="ECO:0000256" key="3">
    <source>
        <dbReference type="ARBA" id="ARBA00023163"/>
    </source>
</evidence>
<proteinExistence type="predicted"/>
<keyword evidence="7" id="KW-1185">Reference proteome</keyword>
<dbReference type="PANTHER" id="PTHR30136">
    <property type="entry name" value="HELIX-TURN-HELIX TRANSCRIPTIONAL REGULATOR, ICLR FAMILY"/>
    <property type="match status" value="1"/>
</dbReference>
<dbReference type="PROSITE" id="PS51077">
    <property type="entry name" value="HTH_ICLR"/>
    <property type="match status" value="1"/>
</dbReference>
<dbReference type="SMART" id="SM00346">
    <property type="entry name" value="HTH_ICLR"/>
    <property type="match status" value="1"/>
</dbReference>
<dbReference type="Proteomes" id="UP001501521">
    <property type="component" value="Unassembled WGS sequence"/>
</dbReference>
<dbReference type="EMBL" id="BAABLV010000020">
    <property type="protein sequence ID" value="GAA4897034.1"/>
    <property type="molecule type" value="Genomic_DNA"/>
</dbReference>
<comment type="caution">
    <text evidence="6">The sequence shown here is derived from an EMBL/GenBank/DDBJ whole genome shotgun (WGS) entry which is preliminary data.</text>
</comment>
<dbReference type="InterPro" id="IPR036388">
    <property type="entry name" value="WH-like_DNA-bd_sf"/>
</dbReference>
<reference evidence="7" key="1">
    <citation type="journal article" date="2019" name="Int. J. Syst. Evol. Microbiol.">
        <title>The Global Catalogue of Microorganisms (GCM) 10K type strain sequencing project: providing services to taxonomists for standard genome sequencing and annotation.</title>
        <authorList>
            <consortium name="The Broad Institute Genomics Platform"/>
            <consortium name="The Broad Institute Genome Sequencing Center for Infectious Disease"/>
            <person name="Wu L."/>
            <person name="Ma J."/>
        </authorList>
    </citation>
    <scope>NUCLEOTIDE SEQUENCE [LARGE SCALE GENOMIC DNA]</scope>
    <source>
        <strain evidence="7">JCM 19125</strain>
    </source>
</reference>
<dbReference type="PROSITE" id="PS51078">
    <property type="entry name" value="ICLR_ED"/>
    <property type="match status" value="1"/>
</dbReference>
<evidence type="ECO:0000259" key="5">
    <source>
        <dbReference type="PROSITE" id="PS51078"/>
    </source>
</evidence>
<keyword evidence="1" id="KW-0805">Transcription regulation</keyword>
<dbReference type="Pfam" id="PF01614">
    <property type="entry name" value="IclR_C"/>
    <property type="match status" value="1"/>
</dbReference>
<evidence type="ECO:0000313" key="7">
    <source>
        <dbReference type="Proteomes" id="UP001501521"/>
    </source>
</evidence>
<dbReference type="InterPro" id="IPR005471">
    <property type="entry name" value="Tscrpt_reg_IclR_N"/>
</dbReference>
<dbReference type="SUPFAM" id="SSF46785">
    <property type="entry name" value="Winged helix' DNA-binding domain"/>
    <property type="match status" value="1"/>
</dbReference>
<dbReference type="Gene3D" id="3.30.450.40">
    <property type="match status" value="1"/>
</dbReference>
<name>A0ABP9F9A5_9ACTN</name>
<gene>
    <name evidence="6" type="ORF">GCM10025789_13610</name>
</gene>
<dbReference type="InterPro" id="IPR036390">
    <property type="entry name" value="WH_DNA-bd_sf"/>
</dbReference>
<protein>
    <submittedName>
        <fullName evidence="6">IclR family transcriptional regulator</fullName>
    </submittedName>
</protein>
<dbReference type="Gene3D" id="1.10.10.10">
    <property type="entry name" value="Winged helix-like DNA-binding domain superfamily/Winged helix DNA-binding domain"/>
    <property type="match status" value="1"/>
</dbReference>
<dbReference type="Pfam" id="PF09339">
    <property type="entry name" value="HTH_IclR"/>
    <property type="match status" value="1"/>
</dbReference>
<dbReference type="InterPro" id="IPR014757">
    <property type="entry name" value="Tscrpt_reg_IclR_C"/>
</dbReference>
<keyword evidence="2" id="KW-0238">DNA-binding</keyword>
<dbReference type="InterPro" id="IPR029016">
    <property type="entry name" value="GAF-like_dom_sf"/>
</dbReference>
<feature type="domain" description="IclR-ED" evidence="5">
    <location>
        <begin position="67"/>
        <end position="250"/>
    </location>
</feature>
<evidence type="ECO:0000256" key="1">
    <source>
        <dbReference type="ARBA" id="ARBA00023015"/>
    </source>
</evidence>
<dbReference type="SUPFAM" id="SSF55781">
    <property type="entry name" value="GAF domain-like"/>
    <property type="match status" value="1"/>
</dbReference>
<evidence type="ECO:0000256" key="2">
    <source>
        <dbReference type="ARBA" id="ARBA00023125"/>
    </source>
</evidence>
<dbReference type="InterPro" id="IPR050707">
    <property type="entry name" value="HTH_MetabolicPath_Reg"/>
</dbReference>
<accession>A0ABP9F9A5</accession>
<evidence type="ECO:0000313" key="6">
    <source>
        <dbReference type="EMBL" id="GAA4897034.1"/>
    </source>
</evidence>
<keyword evidence="3" id="KW-0804">Transcription</keyword>